<evidence type="ECO:0000313" key="5">
    <source>
        <dbReference type="Proteomes" id="UP000261223"/>
    </source>
</evidence>
<protein>
    <submittedName>
        <fullName evidence="3">FenI protein</fullName>
    </submittedName>
</protein>
<sequence length="486" mass="55004">MKHLKYIYIIILLVLVAACSKDDEGILDDGSHSQGGGQTSSSVLPGKELRGVWIATVWGLDWPMEKYDADVQKKLYTDYLDLLVGYNMNAVFFQIRGMADAFYESEYEPWSKYITGSAGVRPDYDVLGFLVEEAHKRGIQFHAWLNPYRIATRANKNAAFPKLDAKIPMELVKDYEKIRVYNPALPEVQERIVNIVKEIITKYDVDGIHMDDYFYPSLEASETMNDGTEFQKYGKDKFKNIEDFRRNNVNTVVRNIQKTIIETRPEVIFSISPAADMERNYNTLFADVNTWAKEGWVDVVIPQLYFATGNDATSFNLRLDLWSQYTYENHLLIGYGIYKFGDSQYGSKFQSSDDLMKQFELASAKPKVKGSVLYSAKNLVENKVGIADAVKAIYGKKVLPPYLGRTAAVLPPAPDNIRLNGADLSWGAVSNVAYYAIYKDNGKERKADLVGITQGTSFKLSEKGVYFVTSLFKNNAESEISETVSY</sequence>
<dbReference type="EMBL" id="QSSV01000001">
    <property type="protein sequence ID" value="RGM16191.1"/>
    <property type="molecule type" value="Genomic_DNA"/>
</dbReference>
<dbReference type="Pfam" id="PF02638">
    <property type="entry name" value="GHL10"/>
    <property type="match status" value="1"/>
</dbReference>
<dbReference type="PANTHER" id="PTHR43405">
    <property type="entry name" value="GLYCOSYL HYDROLASE DIGH"/>
    <property type="match status" value="1"/>
</dbReference>
<accession>A0A3E4UTX6</accession>
<dbReference type="InterPro" id="IPR052177">
    <property type="entry name" value="Divisome_Glycosyl_Hydrolase"/>
</dbReference>
<dbReference type="Gene3D" id="3.20.20.80">
    <property type="entry name" value="Glycosidases"/>
    <property type="match status" value="1"/>
</dbReference>
<evidence type="ECO:0000256" key="1">
    <source>
        <dbReference type="ARBA" id="ARBA00022729"/>
    </source>
</evidence>
<dbReference type="InterPro" id="IPR003790">
    <property type="entry name" value="GHL10"/>
</dbReference>
<dbReference type="AlphaFoldDB" id="A0A3E4UTX6"/>
<dbReference type="PROSITE" id="PS51257">
    <property type="entry name" value="PROKAR_LIPOPROTEIN"/>
    <property type="match status" value="1"/>
</dbReference>
<dbReference type="EMBL" id="QRUB01000001">
    <property type="protein sequence ID" value="RGR30148.1"/>
    <property type="molecule type" value="Genomic_DNA"/>
</dbReference>
<evidence type="ECO:0000313" key="6">
    <source>
        <dbReference type="Proteomes" id="UP000284161"/>
    </source>
</evidence>
<comment type="caution">
    <text evidence="3">The sequence shown here is derived from an EMBL/GenBank/DDBJ whole genome shotgun (WGS) entry which is preliminary data.</text>
</comment>
<dbReference type="RefSeq" id="WP_117740864.1">
    <property type="nucleotide sequence ID" value="NZ_QRUB01000001.1"/>
</dbReference>
<evidence type="ECO:0000313" key="4">
    <source>
        <dbReference type="EMBL" id="RGR30148.1"/>
    </source>
</evidence>
<reference evidence="5 6" key="1">
    <citation type="submission" date="2018-08" db="EMBL/GenBank/DDBJ databases">
        <title>A genome reference for cultivated species of the human gut microbiota.</title>
        <authorList>
            <person name="Zou Y."/>
            <person name="Xue W."/>
            <person name="Luo G."/>
        </authorList>
    </citation>
    <scope>NUCLEOTIDE SEQUENCE [LARGE SCALE GENOMIC DNA]</scope>
    <source>
        <strain evidence="4 6">AF25-6</strain>
        <strain evidence="3 5">TF03-6</strain>
    </source>
</reference>
<keyword evidence="1" id="KW-0732">Signal</keyword>
<dbReference type="SUPFAM" id="SSF51445">
    <property type="entry name" value="(Trans)glycosidases"/>
    <property type="match status" value="1"/>
</dbReference>
<proteinExistence type="predicted"/>
<evidence type="ECO:0000259" key="2">
    <source>
        <dbReference type="Pfam" id="PF02638"/>
    </source>
</evidence>
<dbReference type="Proteomes" id="UP000261223">
    <property type="component" value="Unassembled WGS sequence"/>
</dbReference>
<gene>
    <name evidence="4" type="ORF">DWY58_02600</name>
    <name evidence="3" type="ORF">DXC34_00250</name>
</gene>
<name>A0A3E4UTX6_BACSE</name>
<dbReference type="Proteomes" id="UP000284161">
    <property type="component" value="Unassembled WGS sequence"/>
</dbReference>
<dbReference type="PANTHER" id="PTHR43405:SF1">
    <property type="entry name" value="GLYCOSYL HYDROLASE DIGH"/>
    <property type="match status" value="1"/>
</dbReference>
<organism evidence="3 5">
    <name type="scientific">Bacteroides stercoris</name>
    <dbReference type="NCBI Taxonomy" id="46506"/>
    <lineage>
        <taxon>Bacteria</taxon>
        <taxon>Pseudomonadati</taxon>
        <taxon>Bacteroidota</taxon>
        <taxon>Bacteroidia</taxon>
        <taxon>Bacteroidales</taxon>
        <taxon>Bacteroidaceae</taxon>
        <taxon>Bacteroides</taxon>
    </lineage>
</organism>
<evidence type="ECO:0000313" key="3">
    <source>
        <dbReference type="EMBL" id="RGM16191.1"/>
    </source>
</evidence>
<dbReference type="InterPro" id="IPR017853">
    <property type="entry name" value="GH"/>
</dbReference>
<feature type="domain" description="Glycosyl hydrolase-like 10" evidence="2">
    <location>
        <begin position="48"/>
        <end position="341"/>
    </location>
</feature>